<dbReference type="Proteomes" id="UP000437017">
    <property type="component" value="Unassembled WGS sequence"/>
</dbReference>
<dbReference type="InterPro" id="IPR050605">
    <property type="entry name" value="Olfactomedin-like_domain"/>
</dbReference>
<dbReference type="InterPro" id="IPR043159">
    <property type="entry name" value="Lectin_gal-bd_sf"/>
</dbReference>
<gene>
    <name evidence="1" type="ORF">E2I00_018854</name>
</gene>
<dbReference type="EMBL" id="SGJD01000923">
    <property type="protein sequence ID" value="KAB0402893.1"/>
    <property type="molecule type" value="Genomic_DNA"/>
</dbReference>
<dbReference type="PANTHER" id="PTHR23192">
    <property type="entry name" value="OLFACTOMEDIN-RELATED"/>
    <property type="match status" value="1"/>
</dbReference>
<dbReference type="PANTHER" id="PTHR23192:SF75">
    <property type="entry name" value="ADHESION G PROTEIN-COUPLED RECEPTOR L3"/>
    <property type="match status" value="1"/>
</dbReference>
<proteinExistence type="predicted"/>
<evidence type="ECO:0000313" key="2">
    <source>
        <dbReference type="Proteomes" id="UP000437017"/>
    </source>
</evidence>
<reference evidence="1 2" key="1">
    <citation type="journal article" date="2019" name="PLoS ONE">
        <title>Genomic analyses reveal an absence of contemporary introgressive admixture between fin whales and blue whales, despite known hybrids.</title>
        <authorList>
            <person name="Westbury M.V."/>
            <person name="Petersen B."/>
            <person name="Lorenzen E.D."/>
        </authorList>
    </citation>
    <scope>NUCLEOTIDE SEQUENCE [LARGE SCALE GENOMIC DNA]</scope>
    <source>
        <strain evidence="1">FinWhale-01</strain>
    </source>
</reference>
<accession>A0A6A1Q6Y6</accession>
<feature type="non-terminal residue" evidence="1">
    <location>
        <position position="1"/>
    </location>
</feature>
<comment type="caution">
    <text evidence="1">The sequence shown here is derived from an EMBL/GenBank/DDBJ whole genome shotgun (WGS) entry which is preliminary data.</text>
</comment>
<organism evidence="1 2">
    <name type="scientific">Balaenoptera physalus</name>
    <name type="common">Fin whale</name>
    <name type="synonym">Balaena physalus</name>
    <dbReference type="NCBI Taxonomy" id="9770"/>
    <lineage>
        <taxon>Eukaryota</taxon>
        <taxon>Metazoa</taxon>
        <taxon>Chordata</taxon>
        <taxon>Craniata</taxon>
        <taxon>Vertebrata</taxon>
        <taxon>Euteleostomi</taxon>
        <taxon>Mammalia</taxon>
        <taxon>Eutheria</taxon>
        <taxon>Laurasiatheria</taxon>
        <taxon>Artiodactyla</taxon>
        <taxon>Whippomorpha</taxon>
        <taxon>Cetacea</taxon>
        <taxon>Mysticeti</taxon>
        <taxon>Balaenopteridae</taxon>
        <taxon>Balaenoptera</taxon>
    </lineage>
</organism>
<protein>
    <submittedName>
        <fullName evidence="1">Uncharacterized protein</fullName>
    </submittedName>
</protein>
<dbReference type="AlphaFoldDB" id="A0A6A1Q6Y6"/>
<sequence length="930" mass="106171">CQDNKVPNVETINGLKESYANTSFIKCHPLVGTECRPGGAFSLPARSQCRWRRERAGGPTGTGQSDRGKWFPAYLTQKTQQKHANQGIQIFRFKNICETAQLVKAMHLLPSYNAEQGTLETVLRVLNFCYSCFKMLILQSRTVERKSQTINFQKAFNNAPHPHALSPRENYHLEFVMIHRGLQVENRVMIYRDAKHVADCLMYIKLQHRETLANDCQGQLKKNQIDSWISVITHEEKILKLSYLDRVSVYCEVPEKALNDILDIFPEFFFRQLEFDNKPKAHLKTTLNIPAQTRKNIKIDRGKALLRCPVLGMEKAGLMTLTPNSRPLPQVLMTSKWDRLFNQFSKVHRDQTPMVQTLLVKFKDNKRKITHESELLNQFFQTFERGKYLDVAITRILSMIVIFVQITGSTAEAMTSLKVNERKAVKGCEHVHSVPWVAAAAAVHRCDRLSREPIWDGGVAGSSTDSAPESGKTKEYSKLYGLKFTACCDSEQKPLWYKCVRVQGVRLVIKTNIIGKIENMITKEKEPNQIKPPNPKTDTFYSLMVMETGPSTSKKEFADVLGKVIQSELIGIFKMVESRDKGLFTVAYKAHRFKDLSTQDFLLEILYKALETFMEAVKFTVEVVETEKNILKDWEKAKRVKSQEGMLNPVWRSLARDELESSGDDDDDNSSTNNKNTDKITTNGFRFGILSTIGNIFGKAAFNLVITLQSDVYRAKGNECLNWRESNRDGKKRNDVLEEYEYALLIILISSYTKLIRGPQVQKKLQLFLIDSKEKNLFIQNPSGGFASKLGKAFSRAPIPMAVVRRELSCESYPIELRCPGTDVIMIESANYGRTDDKICDSDPAQMENIRCYLPDAYKIMSQRLSLVFSNLSYAENILEFIYILTRGYISSYENVTSLERNLVKVKLLKETGRGKHWSGFTLTTTSKIT</sequence>
<keyword evidence="2" id="KW-1185">Reference proteome</keyword>
<evidence type="ECO:0000313" key="1">
    <source>
        <dbReference type="EMBL" id="KAB0402893.1"/>
    </source>
</evidence>
<name>A0A6A1Q6Y6_BALPH</name>
<dbReference type="GO" id="GO:0005615">
    <property type="term" value="C:extracellular space"/>
    <property type="evidence" value="ECO:0007669"/>
    <property type="project" value="TreeGrafter"/>
</dbReference>
<dbReference type="GO" id="GO:0007165">
    <property type="term" value="P:signal transduction"/>
    <property type="evidence" value="ECO:0007669"/>
    <property type="project" value="TreeGrafter"/>
</dbReference>
<dbReference type="Gene3D" id="2.60.120.740">
    <property type="match status" value="1"/>
</dbReference>